<dbReference type="PRINTS" id="PR00081">
    <property type="entry name" value="GDHRDH"/>
</dbReference>
<reference evidence="3" key="1">
    <citation type="journal article" date="2021" name="PeerJ">
        <title>Extensive microbial diversity within the chicken gut microbiome revealed by metagenomics and culture.</title>
        <authorList>
            <person name="Gilroy R."/>
            <person name="Ravi A."/>
            <person name="Getino M."/>
            <person name="Pursley I."/>
            <person name="Horton D.L."/>
            <person name="Alikhan N.F."/>
            <person name="Baker D."/>
            <person name="Gharbi K."/>
            <person name="Hall N."/>
            <person name="Watson M."/>
            <person name="Adriaenssens E.M."/>
            <person name="Foster-Nyarko E."/>
            <person name="Jarju S."/>
            <person name="Secka A."/>
            <person name="Antonio M."/>
            <person name="Oren A."/>
            <person name="Chaudhuri R.R."/>
            <person name="La Ragione R."/>
            <person name="Hildebrand F."/>
            <person name="Pallen M.J."/>
        </authorList>
    </citation>
    <scope>NUCLEOTIDE SEQUENCE</scope>
    <source>
        <strain evidence="3">ChiBcec16-3735</strain>
    </source>
</reference>
<dbReference type="InterPro" id="IPR051122">
    <property type="entry name" value="SDR_DHRS6-like"/>
</dbReference>
<comment type="similarity">
    <text evidence="1">Belongs to the short-chain dehydrogenases/reductases (SDR) family.</text>
</comment>
<evidence type="ECO:0000256" key="1">
    <source>
        <dbReference type="ARBA" id="ARBA00006484"/>
    </source>
</evidence>
<reference evidence="3" key="2">
    <citation type="submission" date="2021-04" db="EMBL/GenBank/DDBJ databases">
        <authorList>
            <person name="Gilroy R."/>
        </authorList>
    </citation>
    <scope>NUCLEOTIDE SEQUENCE</scope>
    <source>
        <strain evidence="3">ChiBcec16-3735</strain>
    </source>
</reference>
<dbReference type="InterPro" id="IPR002347">
    <property type="entry name" value="SDR_fam"/>
</dbReference>
<comment type="caution">
    <text evidence="3">The sequence shown here is derived from an EMBL/GenBank/DDBJ whole genome shotgun (WGS) entry which is preliminary data.</text>
</comment>
<dbReference type="PANTHER" id="PTHR43477:SF1">
    <property type="entry name" value="DIHYDROANTICAPSIN 7-DEHYDROGENASE"/>
    <property type="match status" value="1"/>
</dbReference>
<protein>
    <submittedName>
        <fullName evidence="3">SDR family oxidoreductase</fullName>
    </submittedName>
</protein>
<organism evidence="3 4">
    <name type="scientific">Candidatus Faecalibacterium gallistercoris</name>
    <dbReference type="NCBI Taxonomy" id="2838579"/>
    <lineage>
        <taxon>Bacteria</taxon>
        <taxon>Bacillati</taxon>
        <taxon>Bacillota</taxon>
        <taxon>Clostridia</taxon>
        <taxon>Eubacteriales</taxon>
        <taxon>Oscillospiraceae</taxon>
        <taxon>Faecalibacterium</taxon>
    </lineage>
</organism>
<dbReference type="Gene3D" id="3.40.50.720">
    <property type="entry name" value="NAD(P)-binding Rossmann-like Domain"/>
    <property type="match status" value="1"/>
</dbReference>
<accession>A0A9D2FFD9</accession>
<evidence type="ECO:0000313" key="3">
    <source>
        <dbReference type="EMBL" id="HIZ57518.1"/>
    </source>
</evidence>
<dbReference type="PANTHER" id="PTHR43477">
    <property type="entry name" value="DIHYDROANTICAPSIN 7-DEHYDROGENASE"/>
    <property type="match status" value="1"/>
</dbReference>
<dbReference type="SUPFAM" id="SSF51735">
    <property type="entry name" value="NAD(P)-binding Rossmann-fold domains"/>
    <property type="match status" value="1"/>
</dbReference>
<evidence type="ECO:0000256" key="2">
    <source>
        <dbReference type="ARBA" id="ARBA00023002"/>
    </source>
</evidence>
<keyword evidence="2" id="KW-0560">Oxidoreductase</keyword>
<dbReference type="Pfam" id="PF00106">
    <property type="entry name" value="adh_short"/>
    <property type="match status" value="1"/>
</dbReference>
<dbReference type="Proteomes" id="UP000824065">
    <property type="component" value="Unassembled WGS sequence"/>
</dbReference>
<dbReference type="InterPro" id="IPR036291">
    <property type="entry name" value="NAD(P)-bd_dom_sf"/>
</dbReference>
<dbReference type="CDD" id="cd05233">
    <property type="entry name" value="SDR_c"/>
    <property type="match status" value="1"/>
</dbReference>
<proteinExistence type="inferred from homology"/>
<dbReference type="AlphaFoldDB" id="A0A9D2FFD9"/>
<sequence>MSKTYLITGATSPLGLALMGRLLPTLAEGDLILAQGCGDLARLAGLCQARPGFIRPYDADFTQPLAVRAFLSDLTDTYPAPTHFVHLAGLRPIEAPCAHFDEERFVQERAVTLDSALVLCKAILPQMAQAGFGRVVFLDGRASTRAVSANILQGALNGLALSLAAEYASAGVTVNCIAPGPMASGSEADAAGLAPERAAALLCLVLSEDAAALTGSTLPAGLF</sequence>
<evidence type="ECO:0000313" key="4">
    <source>
        <dbReference type="Proteomes" id="UP000824065"/>
    </source>
</evidence>
<dbReference type="GO" id="GO:0016491">
    <property type="term" value="F:oxidoreductase activity"/>
    <property type="evidence" value="ECO:0007669"/>
    <property type="project" value="UniProtKB-KW"/>
</dbReference>
<dbReference type="EMBL" id="DXBJ01000020">
    <property type="protein sequence ID" value="HIZ57518.1"/>
    <property type="molecule type" value="Genomic_DNA"/>
</dbReference>
<gene>
    <name evidence="3" type="ORF">H9725_02875</name>
</gene>
<name>A0A9D2FFD9_9FIRM</name>